<comment type="caution">
    <text evidence="2">The sequence shown here is derived from an EMBL/GenBank/DDBJ whole genome shotgun (WGS) entry which is preliminary data.</text>
</comment>
<name>A0A917XGF7_9ACTN</name>
<feature type="compositionally biased region" description="Low complexity" evidence="1">
    <location>
        <begin position="12"/>
        <end position="21"/>
    </location>
</feature>
<dbReference type="Pfam" id="PF05593">
    <property type="entry name" value="RHS_repeat"/>
    <property type="match status" value="2"/>
</dbReference>
<dbReference type="Gene3D" id="2.180.10.10">
    <property type="entry name" value="RHS repeat-associated core"/>
    <property type="match status" value="1"/>
</dbReference>
<feature type="compositionally biased region" description="Polar residues" evidence="1">
    <location>
        <begin position="49"/>
        <end position="64"/>
    </location>
</feature>
<feature type="region of interest" description="Disordered" evidence="1">
    <location>
        <begin position="1"/>
        <end position="101"/>
    </location>
</feature>
<dbReference type="InterPro" id="IPR031325">
    <property type="entry name" value="RHS_repeat"/>
</dbReference>
<gene>
    <name evidence="2" type="ORF">GCM10011578_049440</name>
</gene>
<dbReference type="Proteomes" id="UP000653411">
    <property type="component" value="Unassembled WGS sequence"/>
</dbReference>
<reference evidence="2" key="1">
    <citation type="journal article" date="2014" name="Int. J. Syst. Evol. Microbiol.">
        <title>Complete genome sequence of Corynebacterium casei LMG S-19264T (=DSM 44701T), isolated from a smear-ripened cheese.</title>
        <authorList>
            <consortium name="US DOE Joint Genome Institute (JGI-PGF)"/>
            <person name="Walter F."/>
            <person name="Albersmeier A."/>
            <person name="Kalinowski J."/>
            <person name="Ruckert C."/>
        </authorList>
    </citation>
    <scope>NUCLEOTIDE SEQUENCE</scope>
    <source>
        <strain evidence="2">CGMCC 4.7110</strain>
    </source>
</reference>
<feature type="compositionally biased region" description="Polar residues" evidence="1">
    <location>
        <begin position="72"/>
        <end position="89"/>
    </location>
</feature>
<evidence type="ECO:0000313" key="3">
    <source>
        <dbReference type="Proteomes" id="UP000653411"/>
    </source>
</evidence>
<accession>A0A917XGF7</accession>
<dbReference type="AlphaFoldDB" id="A0A917XGF7"/>
<protein>
    <recommendedName>
        <fullName evidence="4">RHS repeat protein</fullName>
    </recommendedName>
</protein>
<dbReference type="NCBIfam" id="TIGR01643">
    <property type="entry name" value="YD_repeat_2x"/>
    <property type="match status" value="2"/>
</dbReference>
<keyword evidence="3" id="KW-1185">Reference proteome</keyword>
<reference evidence="2" key="2">
    <citation type="submission" date="2020-09" db="EMBL/GenBank/DDBJ databases">
        <authorList>
            <person name="Sun Q."/>
            <person name="Zhou Y."/>
        </authorList>
    </citation>
    <scope>NUCLEOTIDE SEQUENCE</scope>
    <source>
        <strain evidence="2">CGMCC 4.7110</strain>
    </source>
</reference>
<evidence type="ECO:0000256" key="1">
    <source>
        <dbReference type="SAM" id="MobiDB-lite"/>
    </source>
</evidence>
<organism evidence="2 3">
    <name type="scientific">Streptomyces fuscichromogenes</name>
    <dbReference type="NCBI Taxonomy" id="1324013"/>
    <lineage>
        <taxon>Bacteria</taxon>
        <taxon>Bacillati</taxon>
        <taxon>Actinomycetota</taxon>
        <taxon>Actinomycetes</taxon>
        <taxon>Kitasatosporales</taxon>
        <taxon>Streptomycetaceae</taxon>
        <taxon>Streptomyces</taxon>
    </lineage>
</organism>
<evidence type="ECO:0008006" key="4">
    <source>
        <dbReference type="Google" id="ProtNLM"/>
    </source>
</evidence>
<sequence>MAQIQQPAVGGTTPTTHLTYDTDGENLSAIDPTGAVTQTTYDDLGRPVTASSVVRQPSTTTDTTKLGYDEAGNQTSLTLPGGENSTATYDTAGDPLTTTDARTNTTHYAYDLDGRLTKTALPGQTATT</sequence>
<evidence type="ECO:0000313" key="2">
    <source>
        <dbReference type="EMBL" id="GGN19499.1"/>
    </source>
</evidence>
<proteinExistence type="predicted"/>
<dbReference type="InterPro" id="IPR006530">
    <property type="entry name" value="YD"/>
</dbReference>
<dbReference type="EMBL" id="BMML01000011">
    <property type="protein sequence ID" value="GGN19499.1"/>
    <property type="molecule type" value="Genomic_DNA"/>
</dbReference>